<evidence type="ECO:0000256" key="2">
    <source>
        <dbReference type="ARBA" id="ARBA00008474"/>
    </source>
</evidence>
<dbReference type="PANTHER" id="PTHR11417:SF5">
    <property type="entry name" value="PROLACTIN"/>
    <property type="match status" value="1"/>
</dbReference>
<evidence type="ECO:0000256" key="1">
    <source>
        <dbReference type="ARBA" id="ARBA00004613"/>
    </source>
</evidence>
<reference evidence="12" key="2">
    <citation type="submission" date="2025-08" db="UniProtKB">
        <authorList>
            <consortium name="Ensembl"/>
        </authorList>
    </citation>
    <scope>IDENTIFICATION</scope>
    <source>
        <strain evidence="12">2N</strain>
    </source>
</reference>
<keyword evidence="10" id="KW-0862">Zinc</keyword>
<comment type="subcellular location">
    <subcellularLocation>
        <location evidence="1 11">Secreted</location>
    </subcellularLocation>
</comment>
<evidence type="ECO:0000313" key="12">
    <source>
        <dbReference type="Ensembl" id="ENSCPOP00000020937.2"/>
    </source>
</evidence>
<keyword evidence="10" id="KW-0479">Metal-binding</keyword>
<evidence type="ECO:0000256" key="8">
    <source>
        <dbReference type="ARBA" id="ARBA00041065"/>
    </source>
</evidence>
<dbReference type="InParanoid" id="H0WD65"/>
<comment type="subunit">
    <text evidence="7">Interacts with PRLR.</text>
</comment>
<evidence type="ECO:0000256" key="10">
    <source>
        <dbReference type="PIRSR" id="PIRSR601400-1"/>
    </source>
</evidence>
<dbReference type="InterPro" id="IPR001400">
    <property type="entry name" value="Somatotropin/Prolactin"/>
</dbReference>
<evidence type="ECO:0000256" key="5">
    <source>
        <dbReference type="ARBA" id="ARBA00023157"/>
    </source>
</evidence>
<evidence type="ECO:0000313" key="13">
    <source>
        <dbReference type="Proteomes" id="UP000005447"/>
    </source>
</evidence>
<evidence type="ECO:0000256" key="9">
    <source>
        <dbReference type="ARBA" id="ARBA00043262"/>
    </source>
</evidence>
<evidence type="ECO:0000256" key="6">
    <source>
        <dbReference type="ARBA" id="ARBA00037239"/>
    </source>
</evidence>
<dbReference type="PRINTS" id="PR00836">
    <property type="entry name" value="SOMATOTROPIN"/>
</dbReference>
<keyword evidence="5" id="KW-1015">Disulfide bond</keyword>
<accession>H0WD65</accession>
<keyword evidence="4 11" id="KW-0372">Hormone</keyword>
<evidence type="ECO:0000256" key="11">
    <source>
        <dbReference type="RuleBase" id="RU003618"/>
    </source>
</evidence>
<dbReference type="HOGENOM" id="CLU_088274_1_0_1"/>
<dbReference type="Proteomes" id="UP000005447">
    <property type="component" value="Unassembled WGS sequence"/>
</dbReference>
<feature type="binding site" evidence="10">
    <location>
        <position position="153"/>
    </location>
    <ligand>
        <name>Zn(2+)</name>
        <dbReference type="ChEBI" id="CHEBI:29105"/>
    </ligand>
</feature>
<dbReference type="Bgee" id="ENSCPOG00000023538">
    <property type="expression patterns" value="Expressed in testis"/>
</dbReference>
<dbReference type="GO" id="GO:0046427">
    <property type="term" value="P:positive regulation of receptor signaling pathway via JAK-STAT"/>
    <property type="evidence" value="ECO:0007669"/>
    <property type="project" value="TreeGrafter"/>
</dbReference>
<comment type="similarity">
    <text evidence="2 11">Belongs to the somatotropin/prolactin family.</text>
</comment>
<dbReference type="GO" id="GO:0031667">
    <property type="term" value="P:response to nutrient levels"/>
    <property type="evidence" value="ECO:0007669"/>
    <property type="project" value="TreeGrafter"/>
</dbReference>
<dbReference type="GO" id="GO:0005615">
    <property type="term" value="C:extracellular space"/>
    <property type="evidence" value="ECO:0007669"/>
    <property type="project" value="TreeGrafter"/>
</dbReference>
<keyword evidence="9" id="KW-0421">Lactation</keyword>
<comment type="function">
    <text evidence="6">Prolactin acts primarily on the mammary gland by promoting lactation.</text>
</comment>
<dbReference type="AlphaFoldDB" id="H0WD65"/>
<evidence type="ECO:0000256" key="7">
    <source>
        <dbReference type="ARBA" id="ARBA00038619"/>
    </source>
</evidence>
<proteinExistence type="inferred from homology"/>
<dbReference type="Pfam" id="PF00103">
    <property type="entry name" value="Hormone_1"/>
    <property type="match status" value="1"/>
</dbReference>
<evidence type="ECO:0000256" key="4">
    <source>
        <dbReference type="ARBA" id="ARBA00022702"/>
    </source>
</evidence>
<sequence>YFLNFSFSFYEARFSEDPFYFMPAIHMCHTANIIAPDIDKPLSKVEHTDDLTFMVRLLYSWNEPLFHLSRKTYQLNEFSAHFRNEIKHITRQSKKLQKVMETVTSQFDPEITKNVDYAVWTGLPSLQSTNEQTSLFAIYNLLRCLSWDLNRIDGYLKWFLCVLGGEC</sequence>
<dbReference type="GO" id="GO:0046872">
    <property type="term" value="F:metal ion binding"/>
    <property type="evidence" value="ECO:0007669"/>
    <property type="project" value="UniProtKB-KW"/>
</dbReference>
<name>H0WD65_CAVPO</name>
<dbReference type="eggNOG" id="ENOG502QYU3">
    <property type="taxonomic scope" value="Eukaryota"/>
</dbReference>
<dbReference type="PANTHER" id="PTHR11417">
    <property type="entry name" value="SOMATOTROPIN,PROLACTIN"/>
    <property type="match status" value="1"/>
</dbReference>
<dbReference type="Gene3D" id="1.20.1250.10">
    <property type="match status" value="1"/>
</dbReference>
<dbReference type="OMA" id="YSWNEPL"/>
<reference evidence="12" key="3">
    <citation type="submission" date="2025-09" db="UniProtKB">
        <authorList>
            <consortium name="Ensembl"/>
        </authorList>
    </citation>
    <scope>IDENTIFICATION</scope>
    <source>
        <strain evidence="12">2N</strain>
    </source>
</reference>
<dbReference type="SUPFAM" id="SSF47266">
    <property type="entry name" value="4-helical cytokines"/>
    <property type="match status" value="1"/>
</dbReference>
<keyword evidence="3" id="KW-0964">Secreted</keyword>
<dbReference type="GO" id="GO:0008284">
    <property type="term" value="P:positive regulation of cell population proliferation"/>
    <property type="evidence" value="ECO:0007669"/>
    <property type="project" value="TreeGrafter"/>
</dbReference>
<organism evidence="12 13">
    <name type="scientific">Cavia porcellus</name>
    <name type="common">Guinea pig</name>
    <dbReference type="NCBI Taxonomy" id="10141"/>
    <lineage>
        <taxon>Eukaryota</taxon>
        <taxon>Metazoa</taxon>
        <taxon>Chordata</taxon>
        <taxon>Craniata</taxon>
        <taxon>Vertebrata</taxon>
        <taxon>Euteleostomi</taxon>
        <taxon>Mammalia</taxon>
        <taxon>Eutheria</taxon>
        <taxon>Euarchontoglires</taxon>
        <taxon>Glires</taxon>
        <taxon>Rodentia</taxon>
        <taxon>Hystricomorpha</taxon>
        <taxon>Caviidae</taxon>
        <taxon>Cavia</taxon>
    </lineage>
</organism>
<dbReference type="EMBL" id="AAKN02051706">
    <property type="status" value="NOT_ANNOTATED_CDS"/>
    <property type="molecule type" value="Genomic_DNA"/>
</dbReference>
<evidence type="ECO:0000256" key="3">
    <source>
        <dbReference type="ARBA" id="ARBA00022525"/>
    </source>
</evidence>
<dbReference type="STRING" id="10141.ENSCPOP00000020937"/>
<reference evidence="13" key="1">
    <citation type="journal article" date="2011" name="Nature">
        <title>A high-resolution map of human evolutionary constraint using 29 mammals.</title>
        <authorList>
            <person name="Lindblad-Toh K."/>
            <person name="Garber M."/>
            <person name="Zuk O."/>
            <person name="Lin M.F."/>
            <person name="Parker B.J."/>
            <person name="Washietl S."/>
            <person name="Kheradpour P."/>
            <person name="Ernst J."/>
            <person name="Jordan G."/>
            <person name="Mauceli E."/>
            <person name="Ward L.D."/>
            <person name="Lowe C.B."/>
            <person name="Holloway A.K."/>
            <person name="Clamp M."/>
            <person name="Gnerre S."/>
            <person name="Alfoldi J."/>
            <person name="Beal K."/>
            <person name="Chang J."/>
            <person name="Clawson H."/>
            <person name="Cuff J."/>
            <person name="Di Palma F."/>
            <person name="Fitzgerald S."/>
            <person name="Flicek P."/>
            <person name="Guttman M."/>
            <person name="Hubisz M.J."/>
            <person name="Jaffe D.B."/>
            <person name="Jungreis I."/>
            <person name="Kent W.J."/>
            <person name="Kostka D."/>
            <person name="Lara M."/>
            <person name="Martins A.L."/>
            <person name="Massingham T."/>
            <person name="Moltke I."/>
            <person name="Raney B.J."/>
            <person name="Rasmussen M.D."/>
            <person name="Robinson J."/>
            <person name="Stark A."/>
            <person name="Vilella A.J."/>
            <person name="Wen J."/>
            <person name="Xie X."/>
            <person name="Zody M.C."/>
            <person name="Baldwin J."/>
            <person name="Bloom T."/>
            <person name="Chin C.W."/>
            <person name="Heiman D."/>
            <person name="Nicol R."/>
            <person name="Nusbaum C."/>
            <person name="Young S."/>
            <person name="Wilkinson J."/>
            <person name="Worley K.C."/>
            <person name="Kovar C.L."/>
            <person name="Muzny D.M."/>
            <person name="Gibbs R.A."/>
            <person name="Cree A."/>
            <person name="Dihn H.H."/>
            <person name="Fowler G."/>
            <person name="Jhangiani S."/>
            <person name="Joshi V."/>
            <person name="Lee S."/>
            <person name="Lewis L.R."/>
            <person name="Nazareth L.V."/>
            <person name="Okwuonu G."/>
            <person name="Santibanez J."/>
            <person name="Warren W.C."/>
            <person name="Mardis E.R."/>
            <person name="Weinstock G.M."/>
            <person name="Wilson R.K."/>
            <person name="Delehaunty K."/>
            <person name="Dooling D."/>
            <person name="Fronik C."/>
            <person name="Fulton L."/>
            <person name="Fulton B."/>
            <person name="Graves T."/>
            <person name="Minx P."/>
            <person name="Sodergren E."/>
            <person name="Birney E."/>
            <person name="Margulies E.H."/>
            <person name="Herrero J."/>
            <person name="Green E.D."/>
            <person name="Haussler D."/>
            <person name="Siepel A."/>
            <person name="Goldman N."/>
            <person name="Pollard K.S."/>
            <person name="Pedersen J.S."/>
            <person name="Lander E.S."/>
            <person name="Kellis M."/>
        </authorList>
    </citation>
    <scope>NUCLEOTIDE SEQUENCE [LARGE SCALE GENOMIC DNA]</scope>
    <source>
        <strain evidence="13">2N</strain>
    </source>
</reference>
<dbReference type="Ensembl" id="ENSCPOT00000022559.2">
    <property type="protein sequence ID" value="ENSCPOP00000020937.2"/>
    <property type="gene ID" value="ENSCPOG00000023538.2"/>
</dbReference>
<dbReference type="GeneTree" id="ENSGT00950000182818"/>
<protein>
    <recommendedName>
        <fullName evidence="8">Prolactin</fullName>
    </recommendedName>
</protein>
<dbReference type="GO" id="GO:0007595">
    <property type="term" value="P:lactation"/>
    <property type="evidence" value="ECO:0007669"/>
    <property type="project" value="UniProtKB-KW"/>
</dbReference>
<dbReference type="VEuPathDB" id="HostDB:ENSCPOG00000023538"/>
<dbReference type="InterPro" id="IPR009079">
    <property type="entry name" value="4_helix_cytokine-like_core"/>
</dbReference>
<dbReference type="GO" id="GO:0005179">
    <property type="term" value="F:hormone activity"/>
    <property type="evidence" value="ECO:0007669"/>
    <property type="project" value="UniProtKB-KW"/>
</dbReference>
<keyword evidence="13" id="KW-1185">Reference proteome</keyword>